<dbReference type="PANTHER" id="PTHR46796:SF15">
    <property type="entry name" value="BLL1074 PROTEIN"/>
    <property type="match status" value="1"/>
</dbReference>
<dbReference type="InterPro" id="IPR046532">
    <property type="entry name" value="DUF6597"/>
</dbReference>
<dbReference type="Pfam" id="PF12833">
    <property type="entry name" value="HTH_18"/>
    <property type="match status" value="1"/>
</dbReference>
<dbReference type="PANTHER" id="PTHR46796">
    <property type="entry name" value="HTH-TYPE TRANSCRIPTIONAL ACTIVATOR RHAS-RELATED"/>
    <property type="match status" value="1"/>
</dbReference>
<sequence length="279" mass="31006">MIRYSPAPPLDVAIDCIWLSQRREHFASLEHMLPSGKAQLVIPLHDSVIQWAAPESKALWHGWTRGVIHGPQSRYYLAGPKPPGVVVGASFRVGMAAEILGVPLDELRDRHVSIEELWGYRGLELHERLAAIREPMAVCRALEAELIARIRRPLLIHPAIAYALHASSVSARVDEIQQRTGYSPRHFIDLFHSTVGLTPKHFYRVQRFSNALTRLARGDARLADVASATGYADQAHFSREFRELAGVAPSAYCPPAANSEHHHVVGSGKKASRLVRRPA</sequence>
<feature type="compositionally biased region" description="Basic residues" evidence="4">
    <location>
        <begin position="270"/>
        <end position="279"/>
    </location>
</feature>
<keyword evidence="1" id="KW-0805">Transcription regulation</keyword>
<dbReference type="PROSITE" id="PS01124">
    <property type="entry name" value="HTH_ARAC_FAMILY_2"/>
    <property type="match status" value="1"/>
</dbReference>
<dbReference type="InterPro" id="IPR050204">
    <property type="entry name" value="AraC_XylS_family_regulators"/>
</dbReference>
<dbReference type="Gene3D" id="1.10.10.60">
    <property type="entry name" value="Homeodomain-like"/>
    <property type="match status" value="1"/>
</dbReference>
<evidence type="ECO:0000259" key="5">
    <source>
        <dbReference type="PROSITE" id="PS01124"/>
    </source>
</evidence>
<dbReference type="EMBL" id="JBHSDU010000003">
    <property type="protein sequence ID" value="MFC4311289.1"/>
    <property type="molecule type" value="Genomic_DNA"/>
</dbReference>
<protein>
    <submittedName>
        <fullName evidence="6">Helix-turn-helix domain-containing protein</fullName>
    </submittedName>
</protein>
<dbReference type="InterPro" id="IPR020449">
    <property type="entry name" value="Tscrpt_reg_AraC-type_HTH"/>
</dbReference>
<proteinExistence type="predicted"/>
<gene>
    <name evidence="6" type="ORF">ACFPN2_19480</name>
</gene>
<evidence type="ECO:0000256" key="2">
    <source>
        <dbReference type="ARBA" id="ARBA00023125"/>
    </source>
</evidence>
<dbReference type="SUPFAM" id="SSF46689">
    <property type="entry name" value="Homeodomain-like"/>
    <property type="match status" value="1"/>
</dbReference>
<evidence type="ECO:0000256" key="1">
    <source>
        <dbReference type="ARBA" id="ARBA00023015"/>
    </source>
</evidence>
<keyword evidence="7" id="KW-1185">Reference proteome</keyword>
<keyword evidence="2" id="KW-0238">DNA-binding</keyword>
<comment type="caution">
    <text evidence="6">The sequence shown here is derived from an EMBL/GenBank/DDBJ whole genome shotgun (WGS) entry which is preliminary data.</text>
</comment>
<name>A0ABV8SY68_9GAMM</name>
<evidence type="ECO:0000313" key="6">
    <source>
        <dbReference type="EMBL" id="MFC4311289.1"/>
    </source>
</evidence>
<reference evidence="7" key="1">
    <citation type="journal article" date="2019" name="Int. J. Syst. Evol. Microbiol.">
        <title>The Global Catalogue of Microorganisms (GCM) 10K type strain sequencing project: providing services to taxonomists for standard genome sequencing and annotation.</title>
        <authorList>
            <consortium name="The Broad Institute Genomics Platform"/>
            <consortium name="The Broad Institute Genome Sequencing Center for Infectious Disease"/>
            <person name="Wu L."/>
            <person name="Ma J."/>
        </authorList>
    </citation>
    <scope>NUCLEOTIDE SEQUENCE [LARGE SCALE GENOMIC DNA]</scope>
    <source>
        <strain evidence="7">CGMCC 1.10759</strain>
    </source>
</reference>
<dbReference type="Proteomes" id="UP001595904">
    <property type="component" value="Unassembled WGS sequence"/>
</dbReference>
<feature type="region of interest" description="Disordered" evidence="4">
    <location>
        <begin position="258"/>
        <end position="279"/>
    </location>
</feature>
<organism evidence="6 7">
    <name type="scientific">Steroidobacter flavus</name>
    <dbReference type="NCBI Taxonomy" id="1842136"/>
    <lineage>
        <taxon>Bacteria</taxon>
        <taxon>Pseudomonadati</taxon>
        <taxon>Pseudomonadota</taxon>
        <taxon>Gammaproteobacteria</taxon>
        <taxon>Steroidobacterales</taxon>
        <taxon>Steroidobacteraceae</taxon>
        <taxon>Steroidobacter</taxon>
    </lineage>
</organism>
<dbReference type="RefSeq" id="WP_380599497.1">
    <property type="nucleotide sequence ID" value="NZ_JBHSDU010000003.1"/>
</dbReference>
<feature type="domain" description="HTH araC/xylS-type" evidence="5">
    <location>
        <begin position="157"/>
        <end position="255"/>
    </location>
</feature>
<dbReference type="SMART" id="SM00342">
    <property type="entry name" value="HTH_ARAC"/>
    <property type="match status" value="1"/>
</dbReference>
<keyword evidence="3" id="KW-0804">Transcription</keyword>
<dbReference type="InterPro" id="IPR018060">
    <property type="entry name" value="HTH_AraC"/>
</dbReference>
<dbReference type="InterPro" id="IPR009057">
    <property type="entry name" value="Homeodomain-like_sf"/>
</dbReference>
<dbReference type="Pfam" id="PF20240">
    <property type="entry name" value="DUF6597"/>
    <property type="match status" value="1"/>
</dbReference>
<evidence type="ECO:0000313" key="7">
    <source>
        <dbReference type="Proteomes" id="UP001595904"/>
    </source>
</evidence>
<evidence type="ECO:0000256" key="4">
    <source>
        <dbReference type="SAM" id="MobiDB-lite"/>
    </source>
</evidence>
<dbReference type="PRINTS" id="PR00032">
    <property type="entry name" value="HTHARAC"/>
</dbReference>
<accession>A0ABV8SY68</accession>
<evidence type="ECO:0000256" key="3">
    <source>
        <dbReference type="ARBA" id="ARBA00023163"/>
    </source>
</evidence>